<accession>A0ABS2EZB7</accession>
<dbReference type="SUPFAM" id="SSF101898">
    <property type="entry name" value="NHL repeat"/>
    <property type="match status" value="1"/>
</dbReference>
<dbReference type="RefSeq" id="WP_204792383.1">
    <property type="nucleotide sequence ID" value="NZ_JACSNQ010000001.1"/>
</dbReference>
<reference evidence="1 2" key="1">
    <citation type="journal article" date="2021" name="Sci. Rep.">
        <title>The distribution of antibiotic resistance genes in chicken gut microbiota commensals.</title>
        <authorList>
            <person name="Juricova H."/>
            <person name="Matiasovicova J."/>
            <person name="Kubasova T."/>
            <person name="Cejkova D."/>
            <person name="Rychlik I."/>
        </authorList>
    </citation>
    <scope>NUCLEOTIDE SEQUENCE [LARGE SCALE GENOMIC DNA]</scope>
    <source>
        <strain evidence="1 2">An794</strain>
    </source>
</reference>
<name>A0ABS2EZB7_9ACTN</name>
<protein>
    <submittedName>
        <fullName evidence="1">Uncharacterized protein</fullName>
    </submittedName>
</protein>
<evidence type="ECO:0000313" key="2">
    <source>
        <dbReference type="Proteomes" id="UP000712527"/>
    </source>
</evidence>
<organism evidence="1 2">
    <name type="scientific">Olsenella profusa</name>
    <dbReference type="NCBI Taxonomy" id="138595"/>
    <lineage>
        <taxon>Bacteria</taxon>
        <taxon>Bacillati</taxon>
        <taxon>Actinomycetota</taxon>
        <taxon>Coriobacteriia</taxon>
        <taxon>Coriobacteriales</taxon>
        <taxon>Atopobiaceae</taxon>
        <taxon>Olsenella</taxon>
    </lineage>
</organism>
<sequence>MIPVGSRKRIRRVLVVGLLVAGVVGTLVALGVPKRLLTHFSRLDSDTDPTLAIIETRGNLESSRIVLLGEDLQVVSELLLPYASVAPGWQAPYVRDGRMYVVPAGLDGFRSERTLLEFDYVGGEIIPHTADRVNLYGVVATDDYLFACSNLNFTSYVTRVSKNGLPSREVSLPETHVHSINLCGDKLCVFAGDLTEGLNRSDLLVYDLDLNLVASFDLSDYGVDQCRSRVLDGSLWFTSWFDGSEAMNGSTKVGVFDPSALTLSQIDFGDPVYDVYPGPYGPLALIGSQVDIDAGRPLRMRCYTSDLSQVVWEEDVGSVSNACVHDNRVYTLSSWEVVSYEIGPESLSRLESLELEPMDDSFSYISSIVSL</sequence>
<dbReference type="Proteomes" id="UP000712527">
    <property type="component" value="Unassembled WGS sequence"/>
</dbReference>
<evidence type="ECO:0000313" key="1">
    <source>
        <dbReference type="EMBL" id="MBM6774035.1"/>
    </source>
</evidence>
<dbReference type="EMBL" id="JACSNQ010000001">
    <property type="protein sequence ID" value="MBM6774035.1"/>
    <property type="molecule type" value="Genomic_DNA"/>
</dbReference>
<keyword evidence="2" id="KW-1185">Reference proteome</keyword>
<gene>
    <name evidence="1" type="ORF">H9X80_00475</name>
</gene>
<comment type="caution">
    <text evidence="1">The sequence shown here is derived from an EMBL/GenBank/DDBJ whole genome shotgun (WGS) entry which is preliminary data.</text>
</comment>
<proteinExistence type="predicted"/>